<dbReference type="InterPro" id="IPR029226">
    <property type="entry name" value="Ecp2-like"/>
</dbReference>
<sequence>MALPTDHHNPVENMIPRQFTAPDGTPSTVYVNRNLNFISSPDSTASTKLSRRTVQFTPGTRNDYCSETTPDETFGSDAPLAADCLAIKDYMETIRGHYTVSPGDFINKSGWAVIASSGTCSFGVKFQLAADTKQVVIGTNDVHFYINGYARDARGGKIQAVGTISCNNDGQLLLLFWGMIHS</sequence>
<protein>
    <recommendedName>
        <fullName evidence="2">Ecp2 effector protein-like domain-containing protein</fullName>
    </recommendedName>
</protein>
<dbReference type="AlphaFoldDB" id="A0AA38SE63"/>
<dbReference type="EMBL" id="JANBVN010000050">
    <property type="protein sequence ID" value="KAJ9156822.1"/>
    <property type="molecule type" value="Genomic_DNA"/>
</dbReference>
<evidence type="ECO:0000313" key="4">
    <source>
        <dbReference type="Proteomes" id="UP001174691"/>
    </source>
</evidence>
<name>A0AA38SE63_9PEZI</name>
<feature type="domain" description="Ecp2 effector protein-like" evidence="2">
    <location>
        <begin position="64"/>
        <end position="166"/>
    </location>
</feature>
<evidence type="ECO:0000259" key="2">
    <source>
        <dbReference type="Pfam" id="PF14856"/>
    </source>
</evidence>
<comment type="caution">
    <text evidence="3">The sequence shown here is derived from an EMBL/GenBank/DDBJ whole genome shotgun (WGS) entry which is preliminary data.</text>
</comment>
<gene>
    <name evidence="3" type="ORF">NKR19_g4138</name>
</gene>
<keyword evidence="4" id="KW-1185">Reference proteome</keyword>
<proteinExistence type="predicted"/>
<evidence type="ECO:0000313" key="3">
    <source>
        <dbReference type="EMBL" id="KAJ9156822.1"/>
    </source>
</evidence>
<feature type="compositionally biased region" description="Basic and acidic residues" evidence="1">
    <location>
        <begin position="1"/>
        <end position="10"/>
    </location>
</feature>
<evidence type="ECO:0000256" key="1">
    <source>
        <dbReference type="SAM" id="MobiDB-lite"/>
    </source>
</evidence>
<dbReference type="Pfam" id="PF14856">
    <property type="entry name" value="Hce2"/>
    <property type="match status" value="1"/>
</dbReference>
<accession>A0AA38SE63</accession>
<organism evidence="3 4">
    <name type="scientific">Coniochaeta hoffmannii</name>
    <dbReference type="NCBI Taxonomy" id="91930"/>
    <lineage>
        <taxon>Eukaryota</taxon>
        <taxon>Fungi</taxon>
        <taxon>Dikarya</taxon>
        <taxon>Ascomycota</taxon>
        <taxon>Pezizomycotina</taxon>
        <taxon>Sordariomycetes</taxon>
        <taxon>Sordariomycetidae</taxon>
        <taxon>Coniochaetales</taxon>
        <taxon>Coniochaetaceae</taxon>
        <taxon>Coniochaeta</taxon>
    </lineage>
</organism>
<reference evidence="3" key="1">
    <citation type="submission" date="2022-07" db="EMBL/GenBank/DDBJ databases">
        <title>Fungi with potential for degradation of polypropylene.</title>
        <authorList>
            <person name="Gostincar C."/>
        </authorList>
    </citation>
    <scope>NUCLEOTIDE SEQUENCE</scope>
    <source>
        <strain evidence="3">EXF-13287</strain>
    </source>
</reference>
<feature type="region of interest" description="Disordered" evidence="1">
    <location>
        <begin position="1"/>
        <end position="23"/>
    </location>
</feature>
<dbReference type="Proteomes" id="UP001174691">
    <property type="component" value="Unassembled WGS sequence"/>
</dbReference>